<reference evidence="1 2" key="1">
    <citation type="submission" date="2019-03" db="EMBL/GenBank/DDBJ databases">
        <title>Genomic analyses of the natural microbiome of Caenorhabditis elegans.</title>
        <authorList>
            <person name="Samuel B."/>
        </authorList>
    </citation>
    <scope>NUCLEOTIDE SEQUENCE [LARGE SCALE GENOMIC DNA]</scope>
    <source>
        <strain evidence="1 2">JUb65</strain>
    </source>
</reference>
<comment type="caution">
    <text evidence="1">The sequence shown here is derived from an EMBL/GenBank/DDBJ whole genome shotgun (WGS) entry which is preliminary data.</text>
</comment>
<evidence type="ECO:0000313" key="1">
    <source>
        <dbReference type="EMBL" id="TDN41936.1"/>
    </source>
</evidence>
<dbReference type="AlphaFoldDB" id="A0A4R6DBR8"/>
<dbReference type="EMBL" id="SNVW01000014">
    <property type="protein sequence ID" value="TDN41936.1"/>
    <property type="molecule type" value="Genomic_DNA"/>
</dbReference>
<dbReference type="Proteomes" id="UP000295764">
    <property type="component" value="Unassembled WGS sequence"/>
</dbReference>
<gene>
    <name evidence="1" type="ORF">EDF64_11415</name>
</gene>
<proteinExistence type="predicted"/>
<evidence type="ECO:0000313" key="2">
    <source>
        <dbReference type="Proteomes" id="UP000295764"/>
    </source>
</evidence>
<accession>A0A4R6DBR8</accession>
<sequence>MIPVTAQAATCAPTAATVRWVVADDFVEDLAVTGTPAAGSWVFSPFREGSTVQPITRYATFGPNGLTTLDGSLFALTHTLAHPVSGAGLRTAVRDASFVVTNLDSITLATSDGGFTTIPQTGTTPTWTDSASPTTTYTSAQLTTLLQREHATITGWSTVPGDQKFAGRNSTLTRITLGNETDLFTPKPTATASAATTTQSAATSRGVVVRGGGYAPCERVLVTVNGRSTGASLTASTGGSVSGTVRLSSSLVPRPGTYRLALVGQSSTQTASTTFVVRAKPHHGR</sequence>
<protein>
    <submittedName>
        <fullName evidence="1">Uncharacterized protein</fullName>
    </submittedName>
</protein>
<organism evidence="1 2">
    <name type="scientific">Curtobacterium flaccumfaciens</name>
    <dbReference type="NCBI Taxonomy" id="2035"/>
    <lineage>
        <taxon>Bacteria</taxon>
        <taxon>Bacillati</taxon>
        <taxon>Actinomycetota</taxon>
        <taxon>Actinomycetes</taxon>
        <taxon>Micrococcales</taxon>
        <taxon>Microbacteriaceae</taxon>
        <taxon>Curtobacterium</taxon>
    </lineage>
</organism>
<name>A0A4R6DBR8_9MICO</name>